<name>A0A811M9W8_9POAL</name>
<feature type="compositionally biased region" description="Basic and acidic residues" evidence="5">
    <location>
        <begin position="226"/>
        <end position="236"/>
    </location>
</feature>
<dbReference type="AlphaFoldDB" id="A0A811M9W8"/>
<dbReference type="GO" id="GO:0005794">
    <property type="term" value="C:Golgi apparatus"/>
    <property type="evidence" value="ECO:0007669"/>
    <property type="project" value="TreeGrafter"/>
</dbReference>
<gene>
    <name evidence="7" type="ORF">NCGR_LOCUS1847</name>
</gene>
<keyword evidence="2 6" id="KW-0812">Transmembrane</keyword>
<keyword evidence="3 6" id="KW-1133">Transmembrane helix</keyword>
<dbReference type="EMBL" id="CAJGYO010000001">
    <property type="protein sequence ID" value="CAD6203705.1"/>
    <property type="molecule type" value="Genomic_DNA"/>
</dbReference>
<proteinExistence type="predicted"/>
<feature type="region of interest" description="Disordered" evidence="5">
    <location>
        <begin position="200"/>
        <end position="268"/>
    </location>
</feature>
<organism evidence="7 8">
    <name type="scientific">Miscanthus lutarioriparius</name>
    <dbReference type="NCBI Taxonomy" id="422564"/>
    <lineage>
        <taxon>Eukaryota</taxon>
        <taxon>Viridiplantae</taxon>
        <taxon>Streptophyta</taxon>
        <taxon>Embryophyta</taxon>
        <taxon>Tracheophyta</taxon>
        <taxon>Spermatophyta</taxon>
        <taxon>Magnoliopsida</taxon>
        <taxon>Liliopsida</taxon>
        <taxon>Poales</taxon>
        <taxon>Poaceae</taxon>
        <taxon>PACMAD clade</taxon>
        <taxon>Panicoideae</taxon>
        <taxon>Andropogonodae</taxon>
        <taxon>Andropogoneae</taxon>
        <taxon>Saccharinae</taxon>
        <taxon>Miscanthus</taxon>
    </lineage>
</organism>
<comment type="subcellular location">
    <subcellularLocation>
        <location evidence="1">Membrane</location>
        <topology evidence="1">Multi-pass membrane protein</topology>
    </subcellularLocation>
</comment>
<evidence type="ECO:0000256" key="5">
    <source>
        <dbReference type="SAM" id="MobiDB-lite"/>
    </source>
</evidence>
<dbReference type="InterPro" id="IPR013861">
    <property type="entry name" value="TMEM115/Pdh1/Rbl19"/>
</dbReference>
<feature type="compositionally biased region" description="Polar residues" evidence="5">
    <location>
        <begin position="202"/>
        <end position="213"/>
    </location>
</feature>
<evidence type="ECO:0008006" key="9">
    <source>
        <dbReference type="Google" id="ProtNLM"/>
    </source>
</evidence>
<dbReference type="GO" id="GO:0006890">
    <property type="term" value="P:retrograde vesicle-mediated transport, Golgi to endoplasmic reticulum"/>
    <property type="evidence" value="ECO:0007669"/>
    <property type="project" value="InterPro"/>
</dbReference>
<evidence type="ECO:0000256" key="4">
    <source>
        <dbReference type="ARBA" id="ARBA00023136"/>
    </source>
</evidence>
<accession>A0A811M9W8</accession>
<feature type="transmembrane region" description="Helical" evidence="6">
    <location>
        <begin position="26"/>
        <end position="51"/>
    </location>
</feature>
<comment type="caution">
    <text evidence="7">The sequence shown here is derived from an EMBL/GenBank/DDBJ whole genome shotgun (WGS) entry which is preliminary data.</text>
</comment>
<evidence type="ECO:0000256" key="2">
    <source>
        <dbReference type="ARBA" id="ARBA00022692"/>
    </source>
</evidence>
<feature type="transmembrane region" description="Helical" evidence="6">
    <location>
        <begin position="71"/>
        <end position="91"/>
    </location>
</feature>
<dbReference type="OrthoDB" id="73612at2759"/>
<dbReference type="PANTHER" id="PTHR13377">
    <property type="entry name" value="PLACENTAL PROTEIN 6"/>
    <property type="match status" value="1"/>
</dbReference>
<evidence type="ECO:0000313" key="8">
    <source>
        <dbReference type="Proteomes" id="UP000604825"/>
    </source>
</evidence>
<reference evidence="7" key="1">
    <citation type="submission" date="2020-10" db="EMBL/GenBank/DDBJ databases">
        <authorList>
            <person name="Han B."/>
            <person name="Lu T."/>
            <person name="Zhao Q."/>
            <person name="Huang X."/>
            <person name="Zhao Y."/>
        </authorList>
    </citation>
    <scope>NUCLEOTIDE SEQUENCE</scope>
</reference>
<keyword evidence="8" id="KW-1185">Reference proteome</keyword>
<dbReference type="PANTHER" id="PTHR13377:SF14">
    <property type="entry name" value="RHOMBOID-LIKE PROTEIN 19"/>
    <property type="match status" value="1"/>
</dbReference>
<sequence length="268" mass="29613">MSASATPTPAAGGRFFTGFTKLCKGLAVILFLAHILVHLFPSAATYLTLIPARTIPFAWNLVTAGYIEQTIPGYTPISGFYGVLSGLLVGIKQILPDQELNLFVLKISAKWIPSIVAFISVAVSFFIKESMSYLPIILFGIYMSWIYLRYFQRRLEVGLKGDPSDEFSFSSFFPGFLRPILDPIASIFHKLFCGRSARPEGTGQTLDGSQFPGSGSIEANRRRERGQRALEQRLAEKLAAVRNAEGTPPPKQQQKQREDAEDDASDKV</sequence>
<feature type="transmembrane region" description="Helical" evidence="6">
    <location>
        <begin position="133"/>
        <end position="151"/>
    </location>
</feature>
<feature type="compositionally biased region" description="Acidic residues" evidence="5">
    <location>
        <begin position="259"/>
        <end position="268"/>
    </location>
</feature>
<evidence type="ECO:0000256" key="6">
    <source>
        <dbReference type="SAM" id="Phobius"/>
    </source>
</evidence>
<keyword evidence="4 6" id="KW-0472">Membrane</keyword>
<evidence type="ECO:0000313" key="7">
    <source>
        <dbReference type="EMBL" id="CAD6203705.1"/>
    </source>
</evidence>
<dbReference type="Proteomes" id="UP000604825">
    <property type="component" value="Unassembled WGS sequence"/>
</dbReference>
<evidence type="ECO:0000256" key="3">
    <source>
        <dbReference type="ARBA" id="ARBA00022989"/>
    </source>
</evidence>
<protein>
    <recommendedName>
        <fullName evidence="9">Rhomboid protein</fullName>
    </recommendedName>
</protein>
<dbReference type="GO" id="GO:0016020">
    <property type="term" value="C:membrane"/>
    <property type="evidence" value="ECO:0007669"/>
    <property type="project" value="UniProtKB-SubCell"/>
</dbReference>
<evidence type="ECO:0000256" key="1">
    <source>
        <dbReference type="ARBA" id="ARBA00004141"/>
    </source>
</evidence>
<feature type="transmembrane region" description="Helical" evidence="6">
    <location>
        <begin position="103"/>
        <end position="127"/>
    </location>
</feature>